<evidence type="ECO:0000259" key="6">
    <source>
        <dbReference type="SMART" id="SM00827"/>
    </source>
</evidence>
<sequence>MKEKMKENKKEEIRDTENTGSRKIAFLYPGQGSQKCGMGLDFYKNSPEAKKIYDQAEEALGIPIRDICFTENEQIHITEYTQPALVTTCLAMTRALEQQGIFPDLTAGLSLGEYAAVAAAGGLSDTDAICLVRKRGLLMQNTIPAGEGAMSAVLGMEAEKIEKILKQIPDVTIANYNCPGQIVITGRTEEVKKAGEQLKEAGARRVLPLKVSGPFHSPLLAPAGEELAKEMERIKFRELKVPYVANAVAEKETDAHKIPGLFVTGVSSPVKWQQSMELMVKEGVDLFLEIGPGKTLSGFMKKIAPEAKVLSLSTWTDLEQLQKEL</sequence>
<dbReference type="NCBIfam" id="TIGR00128">
    <property type="entry name" value="fabD"/>
    <property type="match status" value="1"/>
</dbReference>
<feature type="active site" evidence="5">
    <location>
        <position position="110"/>
    </location>
</feature>
<dbReference type="InterPro" id="IPR050858">
    <property type="entry name" value="Mal-CoA-ACP_Trans/PKS_FabD"/>
</dbReference>
<dbReference type="PIRSF" id="PIRSF000446">
    <property type="entry name" value="Mct"/>
    <property type="match status" value="1"/>
</dbReference>
<proteinExistence type="inferred from homology"/>
<dbReference type="FunFam" id="3.30.70.250:FF:000001">
    <property type="entry name" value="Malonyl CoA-acyl carrier protein transacylase"/>
    <property type="match status" value="1"/>
</dbReference>
<comment type="catalytic activity">
    <reaction evidence="3 4">
        <text>holo-[ACP] + malonyl-CoA = malonyl-[ACP] + CoA</text>
        <dbReference type="Rhea" id="RHEA:41792"/>
        <dbReference type="Rhea" id="RHEA-COMP:9623"/>
        <dbReference type="Rhea" id="RHEA-COMP:9685"/>
        <dbReference type="ChEBI" id="CHEBI:57287"/>
        <dbReference type="ChEBI" id="CHEBI:57384"/>
        <dbReference type="ChEBI" id="CHEBI:64479"/>
        <dbReference type="ChEBI" id="CHEBI:78449"/>
        <dbReference type="EC" id="2.3.1.39"/>
    </reaction>
</comment>
<dbReference type="Gene3D" id="3.30.70.250">
    <property type="entry name" value="Malonyl-CoA ACP transacylase, ACP-binding"/>
    <property type="match status" value="1"/>
</dbReference>
<accession>A0A391P7A2</accession>
<dbReference type="GO" id="GO:0004312">
    <property type="term" value="F:fatty acid synthase activity"/>
    <property type="evidence" value="ECO:0007669"/>
    <property type="project" value="InterPro"/>
</dbReference>
<evidence type="ECO:0000256" key="3">
    <source>
        <dbReference type="ARBA" id="ARBA00048462"/>
    </source>
</evidence>
<dbReference type="GO" id="GO:0005829">
    <property type="term" value="C:cytosol"/>
    <property type="evidence" value="ECO:0007669"/>
    <property type="project" value="TreeGrafter"/>
</dbReference>
<dbReference type="SMART" id="SM00827">
    <property type="entry name" value="PKS_AT"/>
    <property type="match status" value="1"/>
</dbReference>
<comment type="similarity">
    <text evidence="4">Belongs to the fabD family.</text>
</comment>
<protein>
    <recommendedName>
        <fullName evidence="4">Malonyl CoA-acyl carrier protein transacylase</fullName>
        <ecNumber evidence="4">2.3.1.39</ecNumber>
    </recommendedName>
</protein>
<name>A0A391P7A2_9FIRM</name>
<dbReference type="AlphaFoldDB" id="A0A391P7A2"/>
<dbReference type="InterPro" id="IPR001227">
    <property type="entry name" value="Ac_transferase_dom_sf"/>
</dbReference>
<dbReference type="PRINTS" id="PR01483">
    <property type="entry name" value="FASYNTHASE"/>
</dbReference>
<dbReference type="InterPro" id="IPR024925">
    <property type="entry name" value="Malonyl_CoA-ACP_transAc"/>
</dbReference>
<dbReference type="SUPFAM" id="SSF55048">
    <property type="entry name" value="Probable ACP-binding domain of malonyl-CoA ACP transacylase"/>
    <property type="match status" value="1"/>
</dbReference>
<feature type="domain" description="Malonyl-CoA:ACP transacylase (MAT)" evidence="6">
    <location>
        <begin position="27"/>
        <end position="315"/>
    </location>
</feature>
<dbReference type="InterPro" id="IPR003965">
    <property type="entry name" value="Fatty_acid_synthase"/>
</dbReference>
<evidence type="ECO:0000313" key="8">
    <source>
        <dbReference type="Proteomes" id="UP000265643"/>
    </source>
</evidence>
<dbReference type="InterPro" id="IPR004410">
    <property type="entry name" value="Malonyl_CoA-ACP_transAc_FabD"/>
</dbReference>
<evidence type="ECO:0000313" key="7">
    <source>
        <dbReference type="EMBL" id="GCA68206.1"/>
    </source>
</evidence>
<dbReference type="PANTHER" id="PTHR42681:SF1">
    <property type="entry name" value="MALONYL-COA-ACYL CARRIER PROTEIN TRANSACYLASE, MITOCHONDRIAL"/>
    <property type="match status" value="1"/>
</dbReference>
<dbReference type="GO" id="GO:0005835">
    <property type="term" value="C:fatty acid synthase complex"/>
    <property type="evidence" value="ECO:0007669"/>
    <property type="project" value="InterPro"/>
</dbReference>
<keyword evidence="1 4" id="KW-0808">Transferase</keyword>
<dbReference type="InterPro" id="IPR016036">
    <property type="entry name" value="Malonyl_transacylase_ACP-bd"/>
</dbReference>
<dbReference type="Pfam" id="PF00698">
    <property type="entry name" value="Acyl_transf_1"/>
    <property type="match status" value="1"/>
</dbReference>
<dbReference type="Proteomes" id="UP000265643">
    <property type="component" value="Unassembled WGS sequence"/>
</dbReference>
<keyword evidence="2 4" id="KW-0012">Acyltransferase</keyword>
<dbReference type="Gene3D" id="3.40.366.10">
    <property type="entry name" value="Malonyl-Coenzyme A Acyl Carrier Protein, domain 2"/>
    <property type="match status" value="1"/>
</dbReference>
<reference evidence="8" key="1">
    <citation type="submission" date="2018-09" db="EMBL/GenBank/DDBJ databases">
        <title>Draft Genome Sequence of Mediterraneibacter sp. KCTC 15684.</title>
        <authorList>
            <person name="Kim J.S."/>
            <person name="Han K.I."/>
            <person name="Suh M.K."/>
            <person name="Lee K.C."/>
            <person name="Eom M.K."/>
            <person name="Lee J.H."/>
            <person name="Park S.H."/>
            <person name="Kang S.W."/>
            <person name="Park J.E."/>
            <person name="Oh B.S."/>
            <person name="Yu S.Y."/>
            <person name="Choi S.H."/>
            <person name="Lee D.H."/>
            <person name="Yoon H."/>
            <person name="Kim B."/>
            <person name="Yang S.J."/>
            <person name="Lee J.S."/>
        </authorList>
    </citation>
    <scope>NUCLEOTIDE SEQUENCE [LARGE SCALE GENOMIC DNA]</scope>
    <source>
        <strain evidence="8">KCTC 15684</strain>
    </source>
</reference>
<dbReference type="EMBL" id="BHGK01000001">
    <property type="protein sequence ID" value="GCA68206.1"/>
    <property type="molecule type" value="Genomic_DNA"/>
</dbReference>
<comment type="caution">
    <text evidence="7">The sequence shown here is derived from an EMBL/GenBank/DDBJ whole genome shotgun (WGS) entry which is preliminary data.</text>
</comment>
<evidence type="ECO:0000256" key="1">
    <source>
        <dbReference type="ARBA" id="ARBA00022679"/>
    </source>
</evidence>
<dbReference type="GO" id="GO:0006633">
    <property type="term" value="P:fatty acid biosynthetic process"/>
    <property type="evidence" value="ECO:0007669"/>
    <property type="project" value="InterPro"/>
</dbReference>
<keyword evidence="8" id="KW-1185">Reference proteome</keyword>
<evidence type="ECO:0000256" key="4">
    <source>
        <dbReference type="PIRNR" id="PIRNR000446"/>
    </source>
</evidence>
<gene>
    <name evidence="7" type="primary">fabD</name>
    <name evidence="7" type="ORF">KGMB01110_26420</name>
</gene>
<evidence type="ECO:0000256" key="5">
    <source>
        <dbReference type="PIRSR" id="PIRSR000446-1"/>
    </source>
</evidence>
<dbReference type="PANTHER" id="PTHR42681">
    <property type="entry name" value="MALONYL-COA-ACYL CARRIER PROTEIN TRANSACYLASE, MITOCHONDRIAL"/>
    <property type="match status" value="1"/>
</dbReference>
<dbReference type="EC" id="2.3.1.39" evidence="4"/>
<dbReference type="InterPro" id="IPR014043">
    <property type="entry name" value="Acyl_transferase_dom"/>
</dbReference>
<dbReference type="SUPFAM" id="SSF52151">
    <property type="entry name" value="FabD/lysophospholipase-like"/>
    <property type="match status" value="1"/>
</dbReference>
<feature type="active site" evidence="5">
    <location>
        <position position="216"/>
    </location>
</feature>
<dbReference type="InterPro" id="IPR016035">
    <property type="entry name" value="Acyl_Trfase/lysoPLipase"/>
</dbReference>
<dbReference type="GO" id="GO:0004314">
    <property type="term" value="F:[acyl-carrier-protein] S-malonyltransferase activity"/>
    <property type="evidence" value="ECO:0007669"/>
    <property type="project" value="UniProtKB-EC"/>
</dbReference>
<evidence type="ECO:0000256" key="2">
    <source>
        <dbReference type="ARBA" id="ARBA00023315"/>
    </source>
</evidence>
<organism evidence="7 8">
    <name type="scientific">Mediterraneibacter butyricigenes</name>
    <dbReference type="NCBI Taxonomy" id="2316025"/>
    <lineage>
        <taxon>Bacteria</taxon>
        <taxon>Bacillati</taxon>
        <taxon>Bacillota</taxon>
        <taxon>Clostridia</taxon>
        <taxon>Lachnospirales</taxon>
        <taxon>Lachnospiraceae</taxon>
        <taxon>Mediterraneibacter</taxon>
    </lineage>
</organism>